<dbReference type="EMBL" id="HBGS01020763">
    <property type="protein sequence ID" value="CAD9409460.1"/>
    <property type="molecule type" value="Transcribed_RNA"/>
</dbReference>
<protein>
    <recommendedName>
        <fullName evidence="1">SAP domain-containing protein</fullName>
    </recommendedName>
</protein>
<dbReference type="AlphaFoldDB" id="A0A7S2BXD1"/>
<evidence type="ECO:0000313" key="2">
    <source>
        <dbReference type="EMBL" id="CAD9409460.1"/>
    </source>
</evidence>
<dbReference type="Gene3D" id="1.10.720.30">
    <property type="entry name" value="SAP domain"/>
    <property type="match status" value="1"/>
</dbReference>
<dbReference type="InterPro" id="IPR003034">
    <property type="entry name" value="SAP_dom"/>
</dbReference>
<sequence>MEAYKESLVEGVNYESKAPRGASFLAGPITMEAKESARDYAALVVKEKAEVEVEVDKKIEEQERNAGLKRQRDEIKALAKEGMGELKHMSVTVLKTKCAARRLKQSGLKADIIARIEEFDKRGGEGAVK</sequence>
<dbReference type="InterPro" id="IPR036361">
    <property type="entry name" value="SAP_dom_sf"/>
</dbReference>
<evidence type="ECO:0000259" key="1">
    <source>
        <dbReference type="SMART" id="SM00513"/>
    </source>
</evidence>
<reference evidence="2" key="1">
    <citation type="submission" date="2021-01" db="EMBL/GenBank/DDBJ databases">
        <authorList>
            <person name="Corre E."/>
            <person name="Pelletier E."/>
            <person name="Niang G."/>
            <person name="Scheremetjew M."/>
            <person name="Finn R."/>
            <person name="Kale V."/>
            <person name="Holt S."/>
            <person name="Cochrane G."/>
            <person name="Meng A."/>
            <person name="Brown T."/>
            <person name="Cohen L."/>
        </authorList>
    </citation>
    <scope>NUCLEOTIDE SEQUENCE</scope>
    <source>
        <strain evidence="2">CCMP1381</strain>
    </source>
</reference>
<dbReference type="Pfam" id="PF02037">
    <property type="entry name" value="SAP"/>
    <property type="match status" value="1"/>
</dbReference>
<dbReference type="SUPFAM" id="SSF68906">
    <property type="entry name" value="SAP domain"/>
    <property type="match status" value="1"/>
</dbReference>
<dbReference type="SMART" id="SM00513">
    <property type="entry name" value="SAP"/>
    <property type="match status" value="1"/>
</dbReference>
<feature type="domain" description="SAP" evidence="1">
    <location>
        <begin position="86"/>
        <end position="120"/>
    </location>
</feature>
<name>A0A7S2BXD1_9STRA</name>
<accession>A0A7S2BXD1</accession>
<proteinExistence type="predicted"/>
<gene>
    <name evidence="2" type="ORF">DSPE1174_LOCUS10700</name>
</gene>
<organism evidence="2">
    <name type="scientific">Octactis speculum</name>
    <dbReference type="NCBI Taxonomy" id="3111310"/>
    <lineage>
        <taxon>Eukaryota</taxon>
        <taxon>Sar</taxon>
        <taxon>Stramenopiles</taxon>
        <taxon>Ochrophyta</taxon>
        <taxon>Dictyochophyceae</taxon>
        <taxon>Dictyochales</taxon>
        <taxon>Dictyochaceae</taxon>
        <taxon>Octactis</taxon>
    </lineage>
</organism>